<name>A0A8J2NN87_9HEXA</name>
<sequence length="86" mass="9499">PELVFVPNRDEFEDFAKQETSQGLMGLAGIQISYQNFRSPNSITILAVGLSGDGITFTLDHLMGQKGLAEVGKRTKAIMEHTFTWP</sequence>
<dbReference type="EMBL" id="CAJVCH010061213">
    <property type="protein sequence ID" value="CAG7719416.1"/>
    <property type="molecule type" value="Genomic_DNA"/>
</dbReference>
<gene>
    <name evidence="1" type="ORF">AFUS01_LOCUS8742</name>
</gene>
<feature type="non-terminal residue" evidence="1">
    <location>
        <position position="86"/>
    </location>
</feature>
<proteinExistence type="predicted"/>
<feature type="non-terminal residue" evidence="1">
    <location>
        <position position="1"/>
    </location>
</feature>
<keyword evidence="2" id="KW-1185">Reference proteome</keyword>
<comment type="caution">
    <text evidence="1">The sequence shown here is derived from an EMBL/GenBank/DDBJ whole genome shotgun (WGS) entry which is preliminary data.</text>
</comment>
<dbReference type="OrthoDB" id="2386367at2759"/>
<organism evidence="1 2">
    <name type="scientific">Allacma fusca</name>
    <dbReference type="NCBI Taxonomy" id="39272"/>
    <lineage>
        <taxon>Eukaryota</taxon>
        <taxon>Metazoa</taxon>
        <taxon>Ecdysozoa</taxon>
        <taxon>Arthropoda</taxon>
        <taxon>Hexapoda</taxon>
        <taxon>Collembola</taxon>
        <taxon>Symphypleona</taxon>
        <taxon>Sminthuridae</taxon>
        <taxon>Allacma</taxon>
    </lineage>
</organism>
<reference evidence="1" key="1">
    <citation type="submission" date="2021-06" db="EMBL/GenBank/DDBJ databases">
        <authorList>
            <person name="Hodson N. C."/>
            <person name="Mongue J. A."/>
            <person name="Jaron S. K."/>
        </authorList>
    </citation>
    <scope>NUCLEOTIDE SEQUENCE</scope>
</reference>
<evidence type="ECO:0000313" key="2">
    <source>
        <dbReference type="Proteomes" id="UP000708208"/>
    </source>
</evidence>
<protein>
    <submittedName>
        <fullName evidence="1">Uncharacterized protein</fullName>
    </submittedName>
</protein>
<dbReference type="Proteomes" id="UP000708208">
    <property type="component" value="Unassembled WGS sequence"/>
</dbReference>
<evidence type="ECO:0000313" key="1">
    <source>
        <dbReference type="EMBL" id="CAG7719416.1"/>
    </source>
</evidence>
<accession>A0A8J2NN87</accession>
<dbReference type="AlphaFoldDB" id="A0A8J2NN87"/>